<reference evidence="2 3" key="2">
    <citation type="journal article" date="2016" name="Science">
        <title>A bacterium that degrades and assimilates poly(ethylene terephthalate).</title>
        <authorList>
            <person name="Yoshida S."/>
            <person name="Hiraga K."/>
            <person name="Takehana T."/>
            <person name="Taniguchi I."/>
            <person name="Yamaji H."/>
            <person name="Maeda Y."/>
            <person name="Toyohara K."/>
            <person name="Miyamoto K."/>
            <person name="Kimura Y."/>
            <person name="Oda K."/>
        </authorList>
    </citation>
    <scope>NUCLEOTIDE SEQUENCE [LARGE SCALE GENOMIC DNA]</scope>
    <source>
        <strain evidence="3">NBRC 110686 / TISTR 2288 / 201-F6</strain>
    </source>
</reference>
<organism evidence="2 3">
    <name type="scientific">Piscinibacter sakaiensis</name>
    <name type="common">Ideonella sakaiensis</name>
    <dbReference type="NCBI Taxonomy" id="1547922"/>
    <lineage>
        <taxon>Bacteria</taxon>
        <taxon>Pseudomonadati</taxon>
        <taxon>Pseudomonadota</taxon>
        <taxon>Betaproteobacteria</taxon>
        <taxon>Burkholderiales</taxon>
        <taxon>Sphaerotilaceae</taxon>
        <taxon>Piscinibacter</taxon>
    </lineage>
</organism>
<sequence>MRPRASAGLDVYQAHQSLGDSPDRQLIEPPRHGRARR</sequence>
<feature type="compositionally biased region" description="Basic and acidic residues" evidence="1">
    <location>
        <begin position="21"/>
        <end position="31"/>
    </location>
</feature>
<evidence type="ECO:0000256" key="1">
    <source>
        <dbReference type="SAM" id="MobiDB-lite"/>
    </source>
</evidence>
<comment type="caution">
    <text evidence="2">The sequence shown here is derived from an EMBL/GenBank/DDBJ whole genome shotgun (WGS) entry which is preliminary data.</text>
</comment>
<evidence type="ECO:0000313" key="2">
    <source>
        <dbReference type="EMBL" id="GAP33707.1"/>
    </source>
</evidence>
<evidence type="ECO:0000313" key="3">
    <source>
        <dbReference type="Proteomes" id="UP000037660"/>
    </source>
</evidence>
<dbReference type="Proteomes" id="UP000037660">
    <property type="component" value="Unassembled WGS sequence"/>
</dbReference>
<dbReference type="AlphaFoldDB" id="A0A0K8NTJ9"/>
<name>A0A0K8NTJ9_PISS1</name>
<keyword evidence="3" id="KW-1185">Reference proteome</keyword>
<accession>A0A0K8NTJ9</accession>
<proteinExistence type="predicted"/>
<gene>
    <name evidence="2" type="ORF">ISF6_0153</name>
</gene>
<reference evidence="3" key="1">
    <citation type="submission" date="2015-07" db="EMBL/GenBank/DDBJ databases">
        <title>Discovery of a poly(ethylene terephthalate assimilation.</title>
        <authorList>
            <person name="Yoshida S."/>
            <person name="Hiraga K."/>
            <person name="Takehana T."/>
            <person name="Taniguchi I."/>
            <person name="Yamaji H."/>
            <person name="Maeda Y."/>
            <person name="Toyohara K."/>
            <person name="Miyamoto K."/>
            <person name="Kimura Y."/>
            <person name="Oda K."/>
        </authorList>
    </citation>
    <scope>NUCLEOTIDE SEQUENCE [LARGE SCALE GENOMIC DNA]</scope>
    <source>
        <strain evidence="3">NBRC 110686 / TISTR 2288 / 201-F6</strain>
    </source>
</reference>
<feature type="region of interest" description="Disordered" evidence="1">
    <location>
        <begin position="1"/>
        <end position="37"/>
    </location>
</feature>
<dbReference type="STRING" id="1547922.ISF6_0153"/>
<dbReference type="EMBL" id="BBYR01000001">
    <property type="protein sequence ID" value="GAP33707.1"/>
    <property type="molecule type" value="Genomic_DNA"/>
</dbReference>
<protein>
    <submittedName>
        <fullName evidence="2">Uncharacterized protein</fullName>
    </submittedName>
</protein>